<name>A0ABU5V1K8_9GAMM</name>
<comment type="caution">
    <text evidence="1">The sequence shown here is derived from an EMBL/GenBank/DDBJ whole genome shotgun (WGS) entry which is preliminary data.</text>
</comment>
<dbReference type="Proteomes" id="UP001301653">
    <property type="component" value="Unassembled WGS sequence"/>
</dbReference>
<organism evidence="1 2">
    <name type="scientific">Stenotrophomonas capsici</name>
    <dbReference type="NCBI Taxonomy" id="3110230"/>
    <lineage>
        <taxon>Bacteria</taxon>
        <taxon>Pseudomonadati</taxon>
        <taxon>Pseudomonadota</taxon>
        <taxon>Gammaproteobacteria</taxon>
        <taxon>Lysobacterales</taxon>
        <taxon>Lysobacteraceae</taxon>
        <taxon>Stenotrophomonas</taxon>
    </lineage>
</organism>
<protein>
    <recommendedName>
        <fullName evidence="3">Transmembrane protein</fullName>
    </recommendedName>
</protein>
<dbReference type="RefSeq" id="WP_192286622.1">
    <property type="nucleotide sequence ID" value="NZ_JAYFUH010000079.1"/>
</dbReference>
<keyword evidence="2" id="KW-1185">Reference proteome</keyword>
<evidence type="ECO:0000313" key="1">
    <source>
        <dbReference type="EMBL" id="MEA5667239.1"/>
    </source>
</evidence>
<accession>A0ABU5V1K8</accession>
<gene>
    <name evidence="1" type="ORF">VA603_06790</name>
</gene>
<reference evidence="1 2" key="1">
    <citation type="submission" date="2023-12" db="EMBL/GenBank/DDBJ databases">
        <title>Stenotrophomonas guangdongensis sp. nov., isolated from wilted pepper plants (Capsicum annuum).</title>
        <authorList>
            <person name="Qiu M."/>
            <person name="Li Y."/>
            <person name="Liu Q."/>
            <person name="Zhang X."/>
            <person name="Huang Y."/>
            <person name="Guo R."/>
            <person name="Hu M."/>
            <person name="Zhou J."/>
            <person name="Zhou X."/>
        </authorList>
    </citation>
    <scope>NUCLEOTIDE SEQUENCE [LARGE SCALE GENOMIC DNA]</scope>
    <source>
        <strain evidence="1 2">MH1</strain>
    </source>
</reference>
<evidence type="ECO:0008006" key="3">
    <source>
        <dbReference type="Google" id="ProtNLM"/>
    </source>
</evidence>
<dbReference type="EMBL" id="JAYFUH010000079">
    <property type="protein sequence ID" value="MEA5667239.1"/>
    <property type="molecule type" value="Genomic_DNA"/>
</dbReference>
<proteinExistence type="predicted"/>
<evidence type="ECO:0000313" key="2">
    <source>
        <dbReference type="Proteomes" id="UP001301653"/>
    </source>
</evidence>
<sequence length="120" mass="12841">MNRLPTSPDDFDRSLRQLQQQAEGALSPATLARLRQARQQAGTASAPWRRRGLWLATACSAVLAVTFALRFNGTDAPVAAPATATAAATVDSDDAIDAPLPFDESPELYLWLGSDNLAME</sequence>